<name>A0AAN6IC01_9EURO</name>
<keyword evidence="2" id="KW-1185">Reference proteome</keyword>
<gene>
    <name evidence="1" type="ORF">EDD36DRAFT_269452</name>
</gene>
<evidence type="ECO:0000313" key="1">
    <source>
        <dbReference type="EMBL" id="KAI1611903.1"/>
    </source>
</evidence>
<proteinExistence type="predicted"/>
<accession>A0AAN6IC01</accession>
<dbReference type="EMBL" id="MU404355">
    <property type="protein sequence ID" value="KAI1611903.1"/>
    <property type="molecule type" value="Genomic_DNA"/>
</dbReference>
<reference evidence="1" key="1">
    <citation type="journal article" date="2022" name="bioRxiv">
        <title>Deciphering the potential niche of two novel black yeast fungi from a biological soil crust based on their genomes, phenotypes, and melanin regulation.</title>
        <authorList>
            <consortium name="DOE Joint Genome Institute"/>
            <person name="Carr E.C."/>
            <person name="Barton Q."/>
            <person name="Grambo S."/>
            <person name="Sullivan M."/>
            <person name="Renfro C.M."/>
            <person name="Kuo A."/>
            <person name="Pangilinan J."/>
            <person name="Lipzen A."/>
            <person name="Keymanesh K."/>
            <person name="Savage E."/>
            <person name="Barry K."/>
            <person name="Grigoriev I.V."/>
            <person name="Riekhof W.R."/>
            <person name="Harris S.S."/>
        </authorList>
    </citation>
    <scope>NUCLEOTIDE SEQUENCE</scope>
    <source>
        <strain evidence="1">JF 03-4F</strain>
    </source>
</reference>
<dbReference type="AlphaFoldDB" id="A0AAN6IC01"/>
<comment type="caution">
    <text evidence="1">The sequence shown here is derived from an EMBL/GenBank/DDBJ whole genome shotgun (WGS) entry which is preliminary data.</text>
</comment>
<sequence>MAAPTLVNVMASVEQGGNMDDAFLEEARRMMDIDTHIFTDLHLANLPGSSNSPHLQLMGMPKEIREAILRHLLVKDDLIWVNFDFEMRNGRFRETSSMLRHPLVVGPKHITSIIRVNKQTAQEATDILYGANMFASYQVHAFESVFVKDPDNGIGIRNAAKIKSAEFTPPMNTFTGPKTDGHQSLLDFLCSDLINLKKLTLKTVAAIRRWTLRDIIDREQVNLIRHLLLIAANVTKFHPTLRKAVWRRWSGTKLADQWGREPGFGKGTFYIWAEFSVDLVPEGPEAVLEGSITKKNAHGEDIECKDMVINSQLVRQTDWNDVRRWLNVHTFALPSAAVSSEVDANEIEVWPGTGKCPV</sequence>
<protein>
    <submittedName>
        <fullName evidence="1">Uncharacterized protein</fullName>
    </submittedName>
</protein>
<organism evidence="1 2">
    <name type="scientific">Exophiala viscosa</name>
    <dbReference type="NCBI Taxonomy" id="2486360"/>
    <lineage>
        <taxon>Eukaryota</taxon>
        <taxon>Fungi</taxon>
        <taxon>Dikarya</taxon>
        <taxon>Ascomycota</taxon>
        <taxon>Pezizomycotina</taxon>
        <taxon>Eurotiomycetes</taxon>
        <taxon>Chaetothyriomycetidae</taxon>
        <taxon>Chaetothyriales</taxon>
        <taxon>Herpotrichiellaceae</taxon>
        <taxon>Exophiala</taxon>
    </lineage>
</organism>
<dbReference type="Proteomes" id="UP001203852">
    <property type="component" value="Unassembled WGS sequence"/>
</dbReference>
<evidence type="ECO:0000313" key="2">
    <source>
        <dbReference type="Proteomes" id="UP001203852"/>
    </source>
</evidence>